<keyword evidence="15" id="KW-1185">Reference proteome</keyword>
<dbReference type="GO" id="GO:0160016">
    <property type="term" value="F:CCACCA tRNA nucleotidyltransferase activity"/>
    <property type="evidence" value="ECO:0007669"/>
    <property type="project" value="RHEA"/>
</dbReference>
<dbReference type="InterPro" id="IPR012006">
    <property type="entry name" value="CCA_bact"/>
</dbReference>
<feature type="binding site" evidence="12">
    <location>
        <position position="23"/>
    </location>
    <ligand>
        <name>Mg(2+)</name>
        <dbReference type="ChEBI" id="CHEBI:18420"/>
    </ligand>
</feature>
<keyword evidence="3 12" id="KW-0819">tRNA processing</keyword>
<comment type="function">
    <text evidence="12">Catalyzes the addition and repair of the essential 3'-terminal CCA sequence in tRNAs without using a nucleic acid template. Adds these three nucleotides in the order of C, C, and A to the tRNA nucleotide-73, using CTP and ATP as substrates and producing inorganic pyrophosphate. tRNA 3'-terminal CCA addition is required both for tRNA processing and repair. Also involved in tRNA surveillance by mediating tandem CCA addition to generate a CCACCA at the 3' terminus of unstable tRNAs. While stable tRNAs receive only 3'-terminal CCA, unstable tRNAs are marked with CCACCA and rapidly degraded.</text>
</comment>
<evidence type="ECO:0000256" key="4">
    <source>
        <dbReference type="ARBA" id="ARBA00022695"/>
    </source>
</evidence>
<dbReference type="InterPro" id="IPR043519">
    <property type="entry name" value="NT_sf"/>
</dbReference>
<feature type="binding site" evidence="12">
    <location>
        <position position="11"/>
    </location>
    <ligand>
        <name>ATP</name>
        <dbReference type="ChEBI" id="CHEBI:30616"/>
    </ligand>
</feature>
<comment type="miscellaneous">
    <text evidence="12">A single active site specifically recognizes both ATP and CTP and is responsible for their addition.</text>
</comment>
<organism evidence="14 15">
    <name type="scientific">Alginatibacterium sediminis</name>
    <dbReference type="NCBI Taxonomy" id="2164068"/>
    <lineage>
        <taxon>Bacteria</taxon>
        <taxon>Pseudomonadati</taxon>
        <taxon>Pseudomonadota</taxon>
        <taxon>Gammaproteobacteria</taxon>
        <taxon>Alteromonadales</taxon>
        <taxon>Alteromonadaceae</taxon>
        <taxon>Alginatibacterium</taxon>
    </lineage>
</organism>
<feature type="binding site" evidence="12">
    <location>
        <position position="137"/>
    </location>
    <ligand>
        <name>ATP</name>
        <dbReference type="ChEBI" id="CHEBI:30616"/>
    </ligand>
</feature>
<dbReference type="EMBL" id="RAQO01000005">
    <property type="protein sequence ID" value="RKF18439.1"/>
    <property type="molecule type" value="Genomic_DNA"/>
</dbReference>
<evidence type="ECO:0000313" key="14">
    <source>
        <dbReference type="EMBL" id="RKF18439.1"/>
    </source>
</evidence>
<keyword evidence="6 12" id="KW-0547">Nucleotide-binding</keyword>
<dbReference type="GO" id="GO:0004112">
    <property type="term" value="F:cyclic-nucleotide phosphodiesterase activity"/>
    <property type="evidence" value="ECO:0007669"/>
    <property type="project" value="UniProtKB-UniRule"/>
</dbReference>
<evidence type="ECO:0000313" key="15">
    <source>
        <dbReference type="Proteomes" id="UP000286482"/>
    </source>
</evidence>
<dbReference type="EC" id="2.7.7.72" evidence="12"/>
<feature type="binding site" evidence="12">
    <location>
        <position position="8"/>
    </location>
    <ligand>
        <name>ATP</name>
        <dbReference type="ChEBI" id="CHEBI:30616"/>
    </ligand>
</feature>
<keyword evidence="5 12" id="KW-0479">Metal-binding</keyword>
<sequence>MQVYLVGGAVRDQLLNIETSDRDYVVVGATPAQLIDQGYQQVGKDFPVFLHPASGEEYALARTERKQGQGYTGFECDFEPSVSLEQDLCRRDLTVNAIAKDSAGQLIDPHHGQQDLNNKILRHVSDAFEEDPLRVLRVARFHARFHHLGFKIAPETLALMRNMSQSGELDALTPERVWKETEKALQSQSPHIYFRSLRQCHALKVLFPELEALFGVPASRKWHPEVDSGDHTLMVLQQAQRMGLPTTARFAALCHDYGKALTKPQNWPSHHGHGPKGMKLVMRCCRRLKVPNSYQQLALMVAEYHITIHSALELKPITILKIFSACDAWRKPERFELMLACCKADALGRGVNDEIHEHQDDYPQAAYLLEQFKRAQAVDVQMVIQDGFKGAEIKIELEARRTVILTEHRANQS</sequence>
<dbReference type="CDD" id="cd00077">
    <property type="entry name" value="HDc"/>
    <property type="match status" value="1"/>
</dbReference>
<feature type="binding site" evidence="12">
    <location>
        <position position="137"/>
    </location>
    <ligand>
        <name>CTP</name>
        <dbReference type="ChEBI" id="CHEBI:37563"/>
    </ligand>
</feature>
<dbReference type="HAMAP" id="MF_01261">
    <property type="entry name" value="CCA_bact_type1"/>
    <property type="match status" value="1"/>
</dbReference>
<comment type="catalytic activity">
    <reaction evidence="12">
        <text>a tRNA with a 3' CCA end + 2 CTP + ATP = a tRNA with a 3' CCACCA end + 3 diphosphate</text>
        <dbReference type="Rhea" id="RHEA:76235"/>
        <dbReference type="Rhea" id="RHEA-COMP:10468"/>
        <dbReference type="Rhea" id="RHEA-COMP:18655"/>
        <dbReference type="ChEBI" id="CHEBI:30616"/>
        <dbReference type="ChEBI" id="CHEBI:33019"/>
        <dbReference type="ChEBI" id="CHEBI:37563"/>
        <dbReference type="ChEBI" id="CHEBI:83071"/>
        <dbReference type="ChEBI" id="CHEBI:195187"/>
    </reaction>
</comment>
<evidence type="ECO:0000256" key="1">
    <source>
        <dbReference type="ARBA" id="ARBA00022596"/>
    </source>
</evidence>
<dbReference type="GO" id="GO:0042245">
    <property type="term" value="P:RNA repair"/>
    <property type="evidence" value="ECO:0007669"/>
    <property type="project" value="UniProtKB-KW"/>
</dbReference>
<keyword evidence="9 12" id="KW-0067">ATP-binding</keyword>
<dbReference type="Pfam" id="PF01743">
    <property type="entry name" value="PolyA_pol"/>
    <property type="match status" value="1"/>
</dbReference>
<evidence type="ECO:0000256" key="11">
    <source>
        <dbReference type="ARBA" id="ARBA00022884"/>
    </source>
</evidence>
<comment type="catalytic activity">
    <reaction evidence="12">
        <text>a tRNA precursor + 2 CTP + ATP = a tRNA with a 3' CCA end + 3 diphosphate</text>
        <dbReference type="Rhea" id="RHEA:14433"/>
        <dbReference type="Rhea" id="RHEA-COMP:10465"/>
        <dbReference type="Rhea" id="RHEA-COMP:10468"/>
        <dbReference type="ChEBI" id="CHEBI:30616"/>
        <dbReference type="ChEBI" id="CHEBI:33019"/>
        <dbReference type="ChEBI" id="CHEBI:37563"/>
        <dbReference type="ChEBI" id="CHEBI:74896"/>
        <dbReference type="ChEBI" id="CHEBI:83071"/>
        <dbReference type="EC" id="2.7.7.72"/>
    </reaction>
</comment>
<comment type="caution">
    <text evidence="14">The sequence shown here is derived from an EMBL/GenBank/DDBJ whole genome shotgun (WGS) entry which is preliminary data.</text>
</comment>
<dbReference type="InterPro" id="IPR006674">
    <property type="entry name" value="HD_domain"/>
</dbReference>
<keyword evidence="8 12" id="KW-0378">Hydrolase</keyword>
<dbReference type="RefSeq" id="WP_120354518.1">
    <property type="nucleotide sequence ID" value="NZ_RAQO01000005.1"/>
</dbReference>
<accession>A0A420ECI9</accession>
<dbReference type="EC" id="3.1.4.-" evidence="12"/>
<evidence type="ECO:0000256" key="8">
    <source>
        <dbReference type="ARBA" id="ARBA00022801"/>
    </source>
</evidence>
<reference evidence="14 15" key="1">
    <citation type="submission" date="2018-09" db="EMBL/GenBank/DDBJ databases">
        <authorList>
            <person name="Wang Z."/>
        </authorList>
    </citation>
    <scope>NUCLEOTIDE SEQUENCE [LARGE SCALE GENOMIC DNA]</scope>
    <source>
        <strain evidence="14 15">ALS 81</strain>
    </source>
</reference>
<dbReference type="Pfam" id="PF01966">
    <property type="entry name" value="HD"/>
    <property type="match status" value="1"/>
</dbReference>
<proteinExistence type="inferred from homology"/>
<dbReference type="EC" id="3.1.3.-" evidence="12"/>
<dbReference type="Gene3D" id="3.30.460.10">
    <property type="entry name" value="Beta Polymerase, domain 2"/>
    <property type="match status" value="1"/>
</dbReference>
<dbReference type="PIRSF" id="PIRSF000813">
    <property type="entry name" value="CCA_bact"/>
    <property type="match status" value="1"/>
</dbReference>
<dbReference type="GO" id="GO:0000049">
    <property type="term" value="F:tRNA binding"/>
    <property type="evidence" value="ECO:0007669"/>
    <property type="project" value="UniProtKB-UniRule"/>
</dbReference>
<evidence type="ECO:0000256" key="9">
    <source>
        <dbReference type="ARBA" id="ARBA00022840"/>
    </source>
</evidence>
<dbReference type="HAMAP" id="MF_01262">
    <property type="entry name" value="CCA_bact_type2"/>
    <property type="match status" value="1"/>
</dbReference>
<dbReference type="SMART" id="SM00471">
    <property type="entry name" value="HDc"/>
    <property type="match status" value="1"/>
</dbReference>
<gene>
    <name evidence="12" type="primary">cca</name>
    <name evidence="14" type="ORF">DBZ36_08470</name>
</gene>
<feature type="binding site" evidence="12">
    <location>
        <position position="91"/>
    </location>
    <ligand>
        <name>CTP</name>
        <dbReference type="ChEBI" id="CHEBI:37563"/>
    </ligand>
</feature>
<dbReference type="GO" id="GO:0005524">
    <property type="term" value="F:ATP binding"/>
    <property type="evidence" value="ECO:0007669"/>
    <property type="project" value="UniProtKB-UniRule"/>
</dbReference>
<keyword evidence="1 12" id="KW-0533">Nickel</keyword>
<dbReference type="GO" id="GO:0000287">
    <property type="term" value="F:magnesium ion binding"/>
    <property type="evidence" value="ECO:0007669"/>
    <property type="project" value="UniProtKB-UniRule"/>
</dbReference>
<dbReference type="Gene3D" id="1.10.3090.10">
    <property type="entry name" value="cca-adding enzyme, domain 2"/>
    <property type="match status" value="1"/>
</dbReference>
<comment type="subunit">
    <text evidence="12">Monomer. Can also form homodimers and oligomers.</text>
</comment>
<feature type="binding site" evidence="12">
    <location>
        <position position="91"/>
    </location>
    <ligand>
        <name>ATP</name>
        <dbReference type="ChEBI" id="CHEBI:30616"/>
    </ligand>
</feature>
<comment type="cofactor">
    <cofactor evidence="12">
        <name>Ni(2+)</name>
        <dbReference type="ChEBI" id="CHEBI:49786"/>
    </cofactor>
    <text evidence="12">Nickel for phosphatase activity.</text>
</comment>
<dbReference type="PROSITE" id="PS51831">
    <property type="entry name" value="HD"/>
    <property type="match status" value="1"/>
</dbReference>
<comment type="similarity">
    <text evidence="12">Belongs to the tRNA nucleotidyltransferase/poly(A) polymerase family. Bacterial CCA-adding enzyme type 1 subfamily.</text>
</comment>
<dbReference type="GO" id="GO:0004810">
    <property type="term" value="F:CCA tRNA nucleotidyltransferase activity"/>
    <property type="evidence" value="ECO:0007669"/>
    <property type="project" value="UniProtKB-UniRule"/>
</dbReference>
<evidence type="ECO:0000259" key="13">
    <source>
        <dbReference type="PROSITE" id="PS51831"/>
    </source>
</evidence>
<evidence type="ECO:0000256" key="2">
    <source>
        <dbReference type="ARBA" id="ARBA00022679"/>
    </source>
</evidence>
<name>A0A420ECI9_9ALTE</name>
<feature type="binding site" evidence="12">
    <location>
        <position position="21"/>
    </location>
    <ligand>
        <name>Mg(2+)</name>
        <dbReference type="ChEBI" id="CHEBI:18420"/>
    </ligand>
</feature>
<dbReference type="Pfam" id="PF12627">
    <property type="entry name" value="PolyA_pol_RNAbd"/>
    <property type="match status" value="1"/>
</dbReference>
<feature type="binding site" evidence="12">
    <location>
        <position position="8"/>
    </location>
    <ligand>
        <name>CTP</name>
        <dbReference type="ChEBI" id="CHEBI:37563"/>
    </ligand>
</feature>
<dbReference type="InterPro" id="IPR050124">
    <property type="entry name" value="tRNA_CCA-adding_enzyme"/>
</dbReference>
<dbReference type="InterPro" id="IPR003607">
    <property type="entry name" value="HD/PDEase_dom"/>
</dbReference>
<comment type="domain">
    <text evidence="12">Comprises two domains: an N-terminal domain containing the nucleotidyltransferase activity and a C-terminal HD domain associated with both phosphodiesterase and phosphatase activities.</text>
</comment>
<dbReference type="InterPro" id="IPR032828">
    <property type="entry name" value="PolyA_RNA-bd"/>
</dbReference>
<keyword evidence="7 12" id="KW-0692">RNA repair</keyword>
<dbReference type="Proteomes" id="UP000286482">
    <property type="component" value="Unassembled WGS sequence"/>
</dbReference>
<keyword evidence="2 12" id="KW-0808">Transferase</keyword>
<evidence type="ECO:0000256" key="6">
    <source>
        <dbReference type="ARBA" id="ARBA00022741"/>
    </source>
</evidence>
<dbReference type="NCBIfam" id="NF008137">
    <property type="entry name" value="PRK10885.1"/>
    <property type="match status" value="1"/>
</dbReference>
<keyword evidence="4 12" id="KW-0548">Nucleotidyltransferase</keyword>
<dbReference type="GO" id="GO:0001680">
    <property type="term" value="P:tRNA 3'-terminal CCA addition"/>
    <property type="evidence" value="ECO:0007669"/>
    <property type="project" value="UniProtKB-UniRule"/>
</dbReference>
<keyword evidence="12" id="KW-0511">Multifunctional enzyme</keyword>
<keyword evidence="10 12" id="KW-0460">Magnesium</keyword>
<dbReference type="SUPFAM" id="SSF81891">
    <property type="entry name" value="Poly A polymerase C-terminal region-like"/>
    <property type="match status" value="1"/>
</dbReference>
<feature type="binding site" evidence="12">
    <location>
        <position position="140"/>
    </location>
    <ligand>
        <name>ATP</name>
        <dbReference type="ChEBI" id="CHEBI:30616"/>
    </ligand>
</feature>
<evidence type="ECO:0000256" key="10">
    <source>
        <dbReference type="ARBA" id="ARBA00022842"/>
    </source>
</evidence>
<evidence type="ECO:0000256" key="12">
    <source>
        <dbReference type="HAMAP-Rule" id="MF_01261"/>
    </source>
</evidence>
<protein>
    <recommendedName>
        <fullName evidence="12">Multifunctional CCA protein</fullName>
    </recommendedName>
    <domain>
        <recommendedName>
            <fullName evidence="12">CCA-adding enzyme</fullName>
            <ecNumber evidence="12">2.7.7.72</ecNumber>
        </recommendedName>
        <alternativeName>
            <fullName evidence="12">CCA tRNA nucleotidyltransferase</fullName>
        </alternativeName>
        <alternativeName>
            <fullName evidence="12">tRNA CCA-pyrophosphorylase</fullName>
        </alternativeName>
        <alternativeName>
            <fullName evidence="12">tRNA adenylyl-/cytidylyl-transferase</fullName>
        </alternativeName>
        <alternativeName>
            <fullName evidence="12">tRNA nucleotidyltransferase</fullName>
        </alternativeName>
        <alternativeName>
            <fullName evidence="12">tRNA-NT</fullName>
        </alternativeName>
    </domain>
    <domain>
        <recommendedName>
            <fullName evidence="12">2'-nucleotidase</fullName>
            <ecNumber evidence="12">3.1.3.-</ecNumber>
        </recommendedName>
    </domain>
    <domain>
        <recommendedName>
            <fullName evidence="12">2',3'-cyclic phosphodiesterase</fullName>
            <ecNumber evidence="12">3.1.4.-</ecNumber>
        </recommendedName>
    </domain>
    <domain>
        <recommendedName>
            <fullName evidence="12">Phosphatase</fullName>
        </recommendedName>
    </domain>
</protein>
<dbReference type="PANTHER" id="PTHR47545">
    <property type="entry name" value="MULTIFUNCTIONAL CCA PROTEIN"/>
    <property type="match status" value="1"/>
</dbReference>
<dbReference type="AlphaFoldDB" id="A0A420ECI9"/>
<dbReference type="OrthoDB" id="9805698at2"/>
<feature type="binding site" evidence="12">
    <location>
        <position position="140"/>
    </location>
    <ligand>
        <name>CTP</name>
        <dbReference type="ChEBI" id="CHEBI:37563"/>
    </ligand>
</feature>
<dbReference type="SUPFAM" id="SSF81301">
    <property type="entry name" value="Nucleotidyltransferase"/>
    <property type="match status" value="1"/>
</dbReference>
<dbReference type="GO" id="GO:0016791">
    <property type="term" value="F:phosphatase activity"/>
    <property type="evidence" value="ECO:0007669"/>
    <property type="project" value="UniProtKB-UniRule"/>
</dbReference>
<feature type="domain" description="HD" evidence="13">
    <location>
        <begin position="228"/>
        <end position="329"/>
    </location>
</feature>
<evidence type="ECO:0000256" key="7">
    <source>
        <dbReference type="ARBA" id="ARBA00022800"/>
    </source>
</evidence>
<keyword evidence="11 12" id="KW-0694">RNA-binding</keyword>
<dbReference type="PANTHER" id="PTHR47545:SF1">
    <property type="entry name" value="MULTIFUNCTIONAL CCA PROTEIN"/>
    <property type="match status" value="1"/>
</dbReference>
<feature type="binding site" evidence="12">
    <location>
        <position position="11"/>
    </location>
    <ligand>
        <name>CTP</name>
        <dbReference type="ChEBI" id="CHEBI:37563"/>
    </ligand>
</feature>
<dbReference type="InterPro" id="IPR002646">
    <property type="entry name" value="PolA_pol_head_dom"/>
</dbReference>
<comment type="cofactor">
    <cofactor evidence="12">
        <name>Mg(2+)</name>
        <dbReference type="ChEBI" id="CHEBI:18420"/>
    </cofactor>
    <text evidence="12">Magnesium is required for nucleotidyltransferase activity.</text>
</comment>
<evidence type="ECO:0000256" key="5">
    <source>
        <dbReference type="ARBA" id="ARBA00022723"/>
    </source>
</evidence>
<evidence type="ECO:0000256" key="3">
    <source>
        <dbReference type="ARBA" id="ARBA00022694"/>
    </source>
</evidence>